<feature type="domain" description="Fungal-type protein kinase" evidence="2">
    <location>
        <begin position="132"/>
        <end position="568"/>
    </location>
</feature>
<sequence>MLNKLLCLPYDAWVQAFLPPQEHDAGIDDKAFDGLFDGVPLGETEPKMYDPFVKAVNGAGILADFVLAKTSAKPALDDKDGLKVDGGMYPKDCPAVTTERTDWASVEVFIECKPDNSYDPYDETTKTGFPFADDRRNTLGQISTYASRVFEYQQLTHHFGVVLLGSWARLGRWDRSGVVFSSVFDYKQEPAKLARFFYRVAHASAEARGHDPTATRVVKGSEDYKILQGWAAKAKAYAEDPSLAQKDYVGKQFVDSLNRARAWWRLRVVDDEHGVKEFLVGKPTFAAPGVIGRGTRGYIGLSISDPGTPFVYLKDCWRVVHDRSELEGDILSYLNAKGVKNIPTALYHGDVADQRTVSQDFCTCAKSGCAAEVVVETGVQPMQGGNDVQNTDGNHGESVEAASAESGTPLQEKAVEGTGQRATAGAEAQTTQKKEVCRLKTHRHYRLVVREVGLPLKEFPCGRILVWSIRDAIIAHQDAYEKAKMMHRDISVGNILIIPSTGKDGKTSYQGLLADWELSKRLDDYEKDARHPDRTGTWQFMSVRIQTHPETQVEIADELESFLHVMIYCAIRYLPHTCENVGDFMYRYFDDGLRRGEAEYTCGACKRMVMESGVLKTLSNQRIVFLRHRRAPDDEPPTEDDLHPIEDLLAELLQYFSARYILANGALVQPSRKRFAAYLVRDGRPRGLLSQDPETRTKLEERYELTRTHSPMIAMLEMASDKVAYEWPGPEDRLPDQLKPDYKPNKLEKIREKRSAPDDDAQQRSASKRHRSAASASRA</sequence>
<dbReference type="AlphaFoldDB" id="A0A1Y2IGJ0"/>
<evidence type="ECO:0000313" key="3">
    <source>
        <dbReference type="EMBL" id="OSD00255.1"/>
    </source>
</evidence>
<dbReference type="InterPro" id="IPR011009">
    <property type="entry name" value="Kinase-like_dom_sf"/>
</dbReference>
<evidence type="ECO:0000259" key="2">
    <source>
        <dbReference type="Pfam" id="PF17667"/>
    </source>
</evidence>
<keyword evidence="4" id="KW-1185">Reference proteome</keyword>
<gene>
    <name evidence="3" type="ORF">PYCCODRAFT_1479342</name>
</gene>
<feature type="compositionally biased region" description="Basic and acidic residues" evidence="1">
    <location>
        <begin position="728"/>
        <end position="757"/>
    </location>
</feature>
<dbReference type="InterPro" id="IPR040976">
    <property type="entry name" value="Pkinase_fungal"/>
</dbReference>
<dbReference type="PANTHER" id="PTHR38248:SF2">
    <property type="entry name" value="FUNK1 11"/>
    <property type="match status" value="1"/>
</dbReference>
<proteinExistence type="predicted"/>
<dbReference type="OrthoDB" id="2739517at2759"/>
<dbReference type="EMBL" id="KZ084120">
    <property type="protein sequence ID" value="OSD00255.1"/>
    <property type="molecule type" value="Genomic_DNA"/>
</dbReference>
<name>A0A1Y2IGJ0_TRAC3</name>
<feature type="region of interest" description="Disordered" evidence="1">
    <location>
        <begin position="381"/>
        <end position="432"/>
    </location>
</feature>
<evidence type="ECO:0000256" key="1">
    <source>
        <dbReference type="SAM" id="MobiDB-lite"/>
    </source>
</evidence>
<dbReference type="Gene3D" id="1.10.510.10">
    <property type="entry name" value="Transferase(Phosphotransferase) domain 1"/>
    <property type="match status" value="1"/>
</dbReference>
<dbReference type="SUPFAM" id="SSF56112">
    <property type="entry name" value="Protein kinase-like (PK-like)"/>
    <property type="match status" value="1"/>
</dbReference>
<feature type="region of interest" description="Disordered" evidence="1">
    <location>
        <begin position="728"/>
        <end position="779"/>
    </location>
</feature>
<accession>A0A1Y2IGJ0</accession>
<evidence type="ECO:0000313" key="4">
    <source>
        <dbReference type="Proteomes" id="UP000193067"/>
    </source>
</evidence>
<dbReference type="Proteomes" id="UP000193067">
    <property type="component" value="Unassembled WGS sequence"/>
</dbReference>
<protein>
    <recommendedName>
        <fullName evidence="2">Fungal-type protein kinase domain-containing protein</fullName>
    </recommendedName>
</protein>
<dbReference type="PANTHER" id="PTHR38248">
    <property type="entry name" value="FUNK1 6"/>
    <property type="match status" value="1"/>
</dbReference>
<reference evidence="3 4" key="1">
    <citation type="journal article" date="2015" name="Biotechnol. Biofuels">
        <title>Enhanced degradation of softwood versus hardwood by the white-rot fungus Pycnoporus coccineus.</title>
        <authorList>
            <person name="Couturier M."/>
            <person name="Navarro D."/>
            <person name="Chevret D."/>
            <person name="Henrissat B."/>
            <person name="Piumi F."/>
            <person name="Ruiz-Duenas F.J."/>
            <person name="Martinez A.T."/>
            <person name="Grigoriev I.V."/>
            <person name="Riley R."/>
            <person name="Lipzen A."/>
            <person name="Berrin J.G."/>
            <person name="Master E.R."/>
            <person name="Rosso M.N."/>
        </authorList>
    </citation>
    <scope>NUCLEOTIDE SEQUENCE [LARGE SCALE GENOMIC DNA]</scope>
    <source>
        <strain evidence="3 4">BRFM310</strain>
    </source>
</reference>
<dbReference type="Pfam" id="PF17667">
    <property type="entry name" value="Pkinase_fungal"/>
    <property type="match status" value="1"/>
</dbReference>
<organism evidence="3 4">
    <name type="scientific">Trametes coccinea (strain BRFM310)</name>
    <name type="common">Pycnoporus coccineus</name>
    <dbReference type="NCBI Taxonomy" id="1353009"/>
    <lineage>
        <taxon>Eukaryota</taxon>
        <taxon>Fungi</taxon>
        <taxon>Dikarya</taxon>
        <taxon>Basidiomycota</taxon>
        <taxon>Agaricomycotina</taxon>
        <taxon>Agaricomycetes</taxon>
        <taxon>Polyporales</taxon>
        <taxon>Polyporaceae</taxon>
        <taxon>Trametes</taxon>
    </lineage>
</organism>